<keyword evidence="1" id="KW-0472">Membrane</keyword>
<dbReference type="EMBL" id="MU004231">
    <property type="protein sequence ID" value="KAF2672747.1"/>
    <property type="molecule type" value="Genomic_DNA"/>
</dbReference>
<dbReference type="Proteomes" id="UP000799302">
    <property type="component" value="Unassembled WGS sequence"/>
</dbReference>
<keyword evidence="3" id="KW-1185">Reference proteome</keyword>
<reference evidence="2" key="1">
    <citation type="journal article" date="2020" name="Stud. Mycol.">
        <title>101 Dothideomycetes genomes: a test case for predicting lifestyles and emergence of pathogens.</title>
        <authorList>
            <person name="Haridas S."/>
            <person name="Albert R."/>
            <person name="Binder M."/>
            <person name="Bloem J."/>
            <person name="Labutti K."/>
            <person name="Salamov A."/>
            <person name="Andreopoulos B."/>
            <person name="Baker S."/>
            <person name="Barry K."/>
            <person name="Bills G."/>
            <person name="Bluhm B."/>
            <person name="Cannon C."/>
            <person name="Castanera R."/>
            <person name="Culley D."/>
            <person name="Daum C."/>
            <person name="Ezra D."/>
            <person name="Gonzalez J."/>
            <person name="Henrissat B."/>
            <person name="Kuo A."/>
            <person name="Liang C."/>
            <person name="Lipzen A."/>
            <person name="Lutzoni F."/>
            <person name="Magnuson J."/>
            <person name="Mondo S."/>
            <person name="Nolan M."/>
            <person name="Ohm R."/>
            <person name="Pangilinan J."/>
            <person name="Park H.-J."/>
            <person name="Ramirez L."/>
            <person name="Alfaro M."/>
            <person name="Sun H."/>
            <person name="Tritt A."/>
            <person name="Yoshinaga Y."/>
            <person name="Zwiers L.-H."/>
            <person name="Turgeon B."/>
            <person name="Goodwin S."/>
            <person name="Spatafora J."/>
            <person name="Crous P."/>
            <person name="Grigoriev I."/>
        </authorList>
    </citation>
    <scope>NUCLEOTIDE SEQUENCE</scope>
    <source>
        <strain evidence="2">CBS 115976</strain>
    </source>
</reference>
<organism evidence="2 3">
    <name type="scientific">Microthyrium microscopicum</name>
    <dbReference type="NCBI Taxonomy" id="703497"/>
    <lineage>
        <taxon>Eukaryota</taxon>
        <taxon>Fungi</taxon>
        <taxon>Dikarya</taxon>
        <taxon>Ascomycota</taxon>
        <taxon>Pezizomycotina</taxon>
        <taxon>Dothideomycetes</taxon>
        <taxon>Dothideomycetes incertae sedis</taxon>
        <taxon>Microthyriales</taxon>
        <taxon>Microthyriaceae</taxon>
        <taxon>Microthyrium</taxon>
    </lineage>
</organism>
<proteinExistence type="predicted"/>
<sequence>MNFTPCLQWTSLPNPPTTSATCALFGLPNNTAILHKCCNHGPIENYTAGGLPDYCFQYCKITDPALDWNSAYQCIQEEIPLMGGSGEIICGPALNKTTSHSVGSGPGKLELGWMILAFLFAYVAVEAVMIA</sequence>
<evidence type="ECO:0000313" key="2">
    <source>
        <dbReference type="EMBL" id="KAF2672747.1"/>
    </source>
</evidence>
<feature type="transmembrane region" description="Helical" evidence="1">
    <location>
        <begin position="111"/>
        <end position="130"/>
    </location>
</feature>
<name>A0A6A6UMT0_9PEZI</name>
<keyword evidence="1" id="KW-1133">Transmembrane helix</keyword>
<accession>A0A6A6UMT0</accession>
<keyword evidence="1" id="KW-0812">Transmembrane</keyword>
<evidence type="ECO:0000313" key="3">
    <source>
        <dbReference type="Proteomes" id="UP000799302"/>
    </source>
</evidence>
<dbReference type="AlphaFoldDB" id="A0A6A6UMT0"/>
<evidence type="ECO:0000256" key="1">
    <source>
        <dbReference type="SAM" id="Phobius"/>
    </source>
</evidence>
<dbReference type="OrthoDB" id="3682427at2759"/>
<protein>
    <submittedName>
        <fullName evidence="2">Uncharacterized protein</fullName>
    </submittedName>
</protein>
<gene>
    <name evidence="2" type="ORF">BT63DRAFT_420959</name>
</gene>